<accession>C9KNF6</accession>
<dbReference type="EMBL" id="ABWK02000017">
    <property type="protein sequence ID" value="EEX68580.1"/>
    <property type="molecule type" value="Genomic_DNA"/>
</dbReference>
<dbReference type="RefSeq" id="WP_005841407.1">
    <property type="nucleotide sequence ID" value="NZ_GG697142.2"/>
</dbReference>
<keyword evidence="2" id="KW-1185">Reference proteome</keyword>
<dbReference type="eggNOG" id="COG2110">
    <property type="taxonomic scope" value="Bacteria"/>
</dbReference>
<evidence type="ECO:0008006" key="3">
    <source>
        <dbReference type="Google" id="ProtNLM"/>
    </source>
</evidence>
<evidence type="ECO:0000313" key="1">
    <source>
        <dbReference type="EMBL" id="EEX68580.1"/>
    </source>
</evidence>
<dbReference type="Proteomes" id="UP000003671">
    <property type="component" value="Unassembled WGS sequence"/>
</dbReference>
<dbReference type="PATRIC" id="fig|500635.8.peg.1360"/>
<protein>
    <recommendedName>
        <fullName evidence="3">XRE family transcriptional regulator</fullName>
    </recommendedName>
</protein>
<dbReference type="STRING" id="500635.MITSMUL_04644"/>
<gene>
    <name evidence="1" type="ORF">MITSMUL_04644</name>
</gene>
<name>C9KNF6_9FIRM</name>
<sequence>MDYREMKKEHVGAAPRCPALSREDFRALLFRYLNRSGRTNPEIYRAAQIDRKLFSAICTKPHYQPSRGTVIRLALALQLTLPEAMEFMERAGYALSSARPSDLVVTYYISRGVYDLMTIEAALYEIGEHL</sequence>
<comment type="caution">
    <text evidence="1">The sequence shown here is derived from an EMBL/GenBank/DDBJ whole genome shotgun (WGS) entry which is preliminary data.</text>
</comment>
<dbReference type="AlphaFoldDB" id="C9KNF6"/>
<dbReference type="HOGENOM" id="CLU_1935649_0_0_9"/>
<reference evidence="1" key="1">
    <citation type="submission" date="2009-09" db="EMBL/GenBank/DDBJ databases">
        <authorList>
            <person name="Weinstock G."/>
            <person name="Sodergren E."/>
            <person name="Clifton S."/>
            <person name="Fulton L."/>
            <person name="Fulton B."/>
            <person name="Courtney L."/>
            <person name="Fronick C."/>
            <person name="Harrison M."/>
            <person name="Strong C."/>
            <person name="Farmer C."/>
            <person name="Delahaunty K."/>
            <person name="Markovic C."/>
            <person name="Hall O."/>
            <person name="Minx P."/>
            <person name="Tomlinson C."/>
            <person name="Mitreva M."/>
            <person name="Nelson J."/>
            <person name="Hou S."/>
            <person name="Wollam A."/>
            <person name="Pepin K.H."/>
            <person name="Johnson M."/>
            <person name="Bhonagiri V."/>
            <person name="Nash W.E."/>
            <person name="Warren W."/>
            <person name="Chinwalla A."/>
            <person name="Mardis E.R."/>
            <person name="Wilson R.K."/>
        </authorList>
    </citation>
    <scope>NUCLEOTIDE SEQUENCE [LARGE SCALE GENOMIC DNA]</scope>
    <source>
        <strain evidence="1">DSM 20544</strain>
    </source>
</reference>
<evidence type="ECO:0000313" key="2">
    <source>
        <dbReference type="Proteomes" id="UP000003671"/>
    </source>
</evidence>
<proteinExistence type="predicted"/>
<organism evidence="1 2">
    <name type="scientific">Mitsuokella multacida DSM 20544</name>
    <dbReference type="NCBI Taxonomy" id="500635"/>
    <lineage>
        <taxon>Bacteria</taxon>
        <taxon>Bacillati</taxon>
        <taxon>Bacillota</taxon>
        <taxon>Negativicutes</taxon>
        <taxon>Selenomonadales</taxon>
        <taxon>Selenomonadaceae</taxon>
        <taxon>Mitsuokella</taxon>
    </lineage>
</organism>
<dbReference type="GeneID" id="93481647"/>